<dbReference type="eggNOG" id="COG3188">
    <property type="taxonomic scope" value="Bacteria"/>
</dbReference>
<reference evidence="3 4" key="2">
    <citation type="journal article" date="2013" name="Biotechnol. Biofuels">
        <title>Global transcriptome analysis of Clostridium thermocellum ATCC 27405 during growth on dilute acid pretreated Populus and switchgrass.</title>
        <authorList>
            <person name="Wilson C.M."/>
            <person name="Rodriguez M.Jr."/>
            <person name="Johnson C.M."/>
            <person name="Martin S.L."/>
            <person name="Chu T.M."/>
            <person name="Wolfinger R.D."/>
            <person name="Hauser L.J."/>
            <person name="Land M.L."/>
            <person name="Klingeman D.M."/>
            <person name="Syed M.H."/>
            <person name="Ragauskas A.J."/>
            <person name="Tschaplinski T.J."/>
            <person name="Mielenz J.R."/>
            <person name="Brown S.D."/>
        </authorList>
    </citation>
    <scope>NUCLEOTIDE SEQUENCE [LARGE SCALE GENOMIC DNA]</scope>
    <source>
        <strain evidence="4">ATCC 27405 / DSM 1237 / JCM 9322 / NBRC 103400 / NCIMB 10682 / NRRL B-4536 / VPI 7372</strain>
    </source>
</reference>
<protein>
    <recommendedName>
        <fullName evidence="2">Bacterial repeat domain-containing protein</fullName>
    </recommendedName>
</protein>
<keyword evidence="1" id="KW-1133">Transmembrane helix</keyword>
<dbReference type="KEGG" id="cth:Cthe_2032"/>
<dbReference type="Proteomes" id="UP000002145">
    <property type="component" value="Chromosome"/>
</dbReference>
<keyword evidence="1" id="KW-0472">Membrane</keyword>
<reference evidence="4" key="1">
    <citation type="submission" date="2007-02" db="EMBL/GenBank/DDBJ databases">
        <title>Complete sequence of Clostridium thermocellum ATCC 27405.</title>
        <authorList>
            <consortium name="US DOE Joint Genome Institute"/>
            <person name="Copeland A."/>
            <person name="Lucas S."/>
            <person name="Lapidus A."/>
            <person name="Barry K."/>
            <person name="Detter J.C."/>
            <person name="Glavina del Rio T."/>
            <person name="Hammon N."/>
            <person name="Israni S."/>
            <person name="Dalin E."/>
            <person name="Tice H."/>
            <person name="Pitluck S."/>
            <person name="Chertkov O."/>
            <person name="Brettin T."/>
            <person name="Bruce D."/>
            <person name="Han C."/>
            <person name="Tapia R."/>
            <person name="Gilna P."/>
            <person name="Schmutz J."/>
            <person name="Larimer F."/>
            <person name="Land M."/>
            <person name="Hauser L."/>
            <person name="Kyrpides N."/>
            <person name="Mikhailova N."/>
            <person name="Wu J.H.D."/>
            <person name="Newcomb M."/>
            <person name="Richardson P."/>
        </authorList>
    </citation>
    <scope>NUCLEOTIDE SEQUENCE [LARGE SCALE GENOMIC DNA]</scope>
    <source>
        <strain evidence="4">ATCC 27405 / DSM 1237 / JCM 9322 / NBRC 103400 / NCIMB 10682 / NRRL B-4536 / VPI 7372</strain>
    </source>
</reference>
<organism evidence="3 4">
    <name type="scientific">Acetivibrio thermocellus (strain ATCC 27405 / DSM 1237 / JCM 9322 / NBRC 103400 / NCIMB 10682 / NRRL B-4536 / VPI 7372)</name>
    <name type="common">Clostridium thermocellum</name>
    <dbReference type="NCBI Taxonomy" id="203119"/>
    <lineage>
        <taxon>Bacteria</taxon>
        <taxon>Bacillati</taxon>
        <taxon>Bacillota</taxon>
        <taxon>Clostridia</taxon>
        <taxon>Eubacteriales</taxon>
        <taxon>Oscillospiraceae</taxon>
        <taxon>Acetivibrio</taxon>
    </lineage>
</organism>
<dbReference type="RefSeq" id="WP_020457690.1">
    <property type="nucleotide sequence ID" value="NC_009012.1"/>
</dbReference>
<evidence type="ECO:0000313" key="3">
    <source>
        <dbReference type="EMBL" id="ABN53243.1"/>
    </source>
</evidence>
<accession>A3DH14</accession>
<dbReference type="EMBL" id="CP000568">
    <property type="protein sequence ID" value="ABN53243.1"/>
    <property type="molecule type" value="Genomic_DNA"/>
</dbReference>
<name>A3DH14_ACET2</name>
<sequence>MKGKIKQFISLLVTVVLMAGMFPISMMFASDAVFEPVFTVIIDESVIGDISVTLTNFQNKEETRTEPVINGVATFENFVNLANSYDIKITGMFGYKDYYRSNIYFSGPSISFSASDFVPAEVIKVSGKIYDENGNLYKGGGTVSYSVYNGYNSYTVNFGHDGSFSVEIYKNTPYNFTFTTYELKYDSVSLGPISSDKDIDNLEIRFSLRTFSITTNASGNGTISPSEHSVPYGSDYTICAKADSGYEIEEFIVDGEPKWDAVGKDEYTYSFYHITGNHTVSVTFTAKTYELEFWFNSDGKIVDGSFKNINNGGKISVKSGESPSFTAIANPNYHISQVLIDGVEQKDGTFDNEQTTYTYTFNNISSNHHIQVTFSINRYTINISTVGKGRVYAEGAPYGPKVDVEHGQSVKLLLIPDWDYDVKEVLLDGVEVNNYNLSGNGISYIYELPSITSDHDITVTFGEMGTVEGDESDFYTIVTKSLLDGYPIVSDGVRIYNFKNKDASLTFKLNNKYSSICINGTVYFSQATITESTFIEEIKVYRHLAGWKKIKMPEKIQIIIDKKAPLISDIPPMEWTNQDYTVEAKVFDEDAKDFPSSGLSRVVWSKKPLTKEEVLAEETNIIPIADGTFSYTITTEQNNEKFYFYAIDNADNMSEPKTIDVKIDKTKPEITEFTFRKKQGSASSQVINFLTFGTFSSDEIEVVVTAQDPGISSGLKEITLYSDGVAVETKTVTENFAVFNLTLENFSGNEISASVKDVAGNDSARDGLTKPTDVKTNAFSNFVGLRNEKPTVVITPMNRSVYREGEKEWHNDSVAFSVYAATDSAGIYSVEIKVNGKTVATDKTGKAVNADFFESQTLKETFTVDTDFNAMDGENNIEAIVTNNYGNMETARVKVFIDKTNPRIIGFNITAENNGILSKILNFLSFGNFFNERVRVTVIADDRYGATSGINTIILYMNGNPVNGSPKTATLLSDGTYKAEFVLPERLLSNDVSLNAVLSAVAVDNVGNITGKDKEHPNGVPVTPDKVNSDFKSSKLIIETVNPAVSIFCPEPDFTANDGKKWYLDDVVFKVSVKDLDAGIRSVRIKINGTDITKDIEGKIIDAEFYNKETHEEVFLVSTGQAVRADDGSYLIEVTAVDNAGNSYFLSDVVYKDTDIPVVTDFSFVPSASDGVKSTSQFIDFLEYGFYFKTEFNVVVSVSDNKPSSGLDKINYRLVSYDNGKKSEEKKGTQIIADGTAVISVPKGFKGQIFVEAFDNAGNKSREVTPGGFVSDDVAPEISITNNTTTNYSDAEGNKLYVTDMSFTVTISDYDSGIKEIGFSLSSEKESFERKSTLIANKGYKVGDVLENGWIVSEMDQNLVRKVTKVFTFSSDNNDIFLTFDASDRSGNKKENIRTEKVTIDKTAPVINVEFRPDESKNNYYYSGNRAAQITVVERNFDAGLIKTSIENKIGRVPTVSFSQKSNTEHVAVIEFDEGDYVFDISGTDLGNHTAVVNFSGENEKLFYVDKTKPSIEENFATFTNEATNNSFNTDKTAVIKITEHNFDPQLAGLKVFRKDPGEEHNEEGFVDITSEILSTSRWVSEGDVHTISFTFSRDAVYKIEINPEDLAGNSAEPRRTVVFEIDKTPPVVKARNGVLADENDTAFVDVYPYSRKDDPAPTVEFSDLNIDHIRYNLTVYIPDHTSKEAETVIKPVRVYLDEDTDKSGRIKGSIFTLPDFTRDGVYALELTAVDVAGNESLLNLNTYARMVEQDVLAYIMDSNPEAKTGLYSFQYENGEPISKRPDNFSDIKICAFAKDDTDVEVVLRDNNGDEIKTDATGTIDDSIYGFNIHNLVLESRFFKETFQDDTDIELHLSVKNDGRRVDLGTMHIDNIAPTCELPEEFRSWHWYFGEEERTITVSNINELVDENRCKVYDNGREIDFKYYSDNNTLTFTLGKGWHNVGIVLVDMAGNVNNIQEIRNIHVGFFWLWVIAAGSAVLIAAIVAAVIHNIRKRRKEEEENELAA</sequence>
<dbReference type="HOGENOM" id="CLU_233850_0_0_9"/>
<dbReference type="InterPro" id="IPR013783">
    <property type="entry name" value="Ig-like_fold"/>
</dbReference>
<dbReference type="GeneID" id="35803079"/>
<evidence type="ECO:0000259" key="2">
    <source>
        <dbReference type="Pfam" id="PF18998"/>
    </source>
</evidence>
<dbReference type="Pfam" id="PF18998">
    <property type="entry name" value="Flg_new_2"/>
    <property type="match status" value="1"/>
</dbReference>
<evidence type="ECO:0000313" key="4">
    <source>
        <dbReference type="Proteomes" id="UP000002145"/>
    </source>
</evidence>
<proteinExistence type="predicted"/>
<keyword evidence="4" id="KW-1185">Reference proteome</keyword>
<keyword evidence="1" id="KW-0812">Transmembrane</keyword>
<dbReference type="STRING" id="203119.Cthe_2032"/>
<dbReference type="Gene3D" id="2.60.40.10">
    <property type="entry name" value="Immunoglobulins"/>
    <property type="match status" value="1"/>
</dbReference>
<evidence type="ECO:0000256" key="1">
    <source>
        <dbReference type="SAM" id="Phobius"/>
    </source>
</evidence>
<feature type="transmembrane region" description="Helical" evidence="1">
    <location>
        <begin position="1966"/>
        <end position="1987"/>
    </location>
</feature>
<dbReference type="OrthoDB" id="3193440at2"/>
<gene>
    <name evidence="3" type="ordered locus">Cthe_2032</name>
</gene>
<dbReference type="eggNOG" id="COG4447">
    <property type="taxonomic scope" value="Bacteria"/>
</dbReference>
<dbReference type="InterPro" id="IPR044060">
    <property type="entry name" value="Bacterial_rp_domain"/>
</dbReference>
<feature type="domain" description="Bacterial repeat" evidence="2">
    <location>
        <begin position="212"/>
        <end position="287"/>
    </location>
</feature>